<organism evidence="1 2">
    <name type="scientific">Limosa lapponica baueri</name>
    <dbReference type="NCBI Taxonomy" id="1758121"/>
    <lineage>
        <taxon>Eukaryota</taxon>
        <taxon>Metazoa</taxon>
        <taxon>Chordata</taxon>
        <taxon>Craniata</taxon>
        <taxon>Vertebrata</taxon>
        <taxon>Euteleostomi</taxon>
        <taxon>Archelosauria</taxon>
        <taxon>Archosauria</taxon>
        <taxon>Dinosauria</taxon>
        <taxon>Saurischia</taxon>
        <taxon>Theropoda</taxon>
        <taxon>Coelurosauria</taxon>
        <taxon>Aves</taxon>
        <taxon>Neognathae</taxon>
        <taxon>Neoaves</taxon>
        <taxon>Charadriiformes</taxon>
        <taxon>Scolopacidae</taxon>
        <taxon>Limosa</taxon>
    </lineage>
</organism>
<sequence length="82" mass="9098">MVKLEMKAAAGICISNTASRASDPLFTIVHDTVVKAYREMIVDFTVNSDIRGLVSCRTFLDVAWLSSLITLKVERMGSFDLK</sequence>
<gene>
    <name evidence="1" type="ORF">llap_18649</name>
</gene>
<protein>
    <submittedName>
        <fullName evidence="1">Uncharacterized protein</fullName>
    </submittedName>
</protein>
<evidence type="ECO:0000313" key="1">
    <source>
        <dbReference type="EMBL" id="PKU31047.1"/>
    </source>
</evidence>
<reference evidence="2" key="2">
    <citation type="submission" date="2017-12" db="EMBL/GenBank/DDBJ databases">
        <title>Genome sequence of the Bar-tailed Godwit (Limosa lapponica baueri).</title>
        <authorList>
            <person name="Lima N.C.B."/>
            <person name="Parody-Merino A.M."/>
            <person name="Battley P.F."/>
            <person name="Fidler A.E."/>
            <person name="Prosdocimi F."/>
        </authorList>
    </citation>
    <scope>NUCLEOTIDE SEQUENCE [LARGE SCALE GENOMIC DNA]</scope>
</reference>
<evidence type="ECO:0000313" key="2">
    <source>
        <dbReference type="Proteomes" id="UP000233556"/>
    </source>
</evidence>
<name>A0A2I0TB76_LIMLA</name>
<keyword evidence="2" id="KW-1185">Reference proteome</keyword>
<accession>A0A2I0TB76</accession>
<dbReference type="AlphaFoldDB" id="A0A2I0TB76"/>
<dbReference type="Proteomes" id="UP000233556">
    <property type="component" value="Unassembled WGS sequence"/>
</dbReference>
<dbReference type="EMBL" id="KZ513489">
    <property type="protein sequence ID" value="PKU31047.1"/>
    <property type="molecule type" value="Genomic_DNA"/>
</dbReference>
<proteinExistence type="predicted"/>
<reference evidence="2" key="1">
    <citation type="submission" date="2017-11" db="EMBL/GenBank/DDBJ databases">
        <authorList>
            <person name="Lima N.C."/>
            <person name="Parody-Merino A.M."/>
            <person name="Battley P.F."/>
            <person name="Fidler A.E."/>
            <person name="Prosdocimi F."/>
        </authorList>
    </citation>
    <scope>NUCLEOTIDE SEQUENCE [LARGE SCALE GENOMIC DNA]</scope>
</reference>